<dbReference type="Proteomes" id="UP000008370">
    <property type="component" value="Unassembled WGS sequence"/>
</dbReference>
<feature type="region of interest" description="Disordered" evidence="1">
    <location>
        <begin position="48"/>
        <end position="71"/>
    </location>
</feature>
<gene>
    <name evidence="2" type="ORF">PHACADRAFT_206291</name>
</gene>
<dbReference type="GeneID" id="18912459"/>
<dbReference type="HOGENOM" id="CLU_1611372_0_0_1"/>
<dbReference type="EMBL" id="JH930469">
    <property type="protein sequence ID" value="EKM60094.1"/>
    <property type="molecule type" value="Genomic_DNA"/>
</dbReference>
<proteinExistence type="predicted"/>
<dbReference type="RefSeq" id="XP_007392639.1">
    <property type="nucleotide sequence ID" value="XM_007392577.1"/>
</dbReference>
<keyword evidence="3" id="KW-1185">Reference proteome</keyword>
<evidence type="ECO:0000313" key="2">
    <source>
        <dbReference type="EMBL" id="EKM60094.1"/>
    </source>
</evidence>
<sequence>MLQQSGKFVIIHFGRELGGKVVGWKYTMRLGHGKGYDRRRKAYDTNIKSKLGGENITTDPGAGHPSQKSNEEELRTLALRDRPDGQIPVLLPLEPLGGDHWPASGPEGCTSRTKVRLCQAGHASIASLFVIVVEINTQHAKSNGPSRHCARFRTGAITTIPAVRH</sequence>
<name>K5WLM5_PHACS</name>
<dbReference type="InParanoid" id="K5WLM5"/>
<evidence type="ECO:0000313" key="3">
    <source>
        <dbReference type="Proteomes" id="UP000008370"/>
    </source>
</evidence>
<dbReference type="KEGG" id="pco:PHACADRAFT_206291"/>
<accession>K5WLM5</accession>
<reference evidence="2 3" key="1">
    <citation type="journal article" date="2012" name="BMC Genomics">
        <title>Comparative genomics of the white-rot fungi, Phanerochaete carnosa and P. chrysosporium, to elucidate the genetic basis of the distinct wood types they colonize.</title>
        <authorList>
            <person name="Suzuki H."/>
            <person name="MacDonald J."/>
            <person name="Syed K."/>
            <person name="Salamov A."/>
            <person name="Hori C."/>
            <person name="Aerts A."/>
            <person name="Henrissat B."/>
            <person name="Wiebenga A."/>
            <person name="vanKuyk P.A."/>
            <person name="Barry K."/>
            <person name="Lindquist E."/>
            <person name="LaButti K."/>
            <person name="Lapidus A."/>
            <person name="Lucas S."/>
            <person name="Coutinho P."/>
            <person name="Gong Y."/>
            <person name="Samejima M."/>
            <person name="Mahadevan R."/>
            <person name="Abou-Zaid M."/>
            <person name="de Vries R.P."/>
            <person name="Igarashi K."/>
            <person name="Yadav J.S."/>
            <person name="Grigoriev I.V."/>
            <person name="Master E.R."/>
        </authorList>
    </citation>
    <scope>NUCLEOTIDE SEQUENCE [LARGE SCALE GENOMIC DNA]</scope>
    <source>
        <strain evidence="2 3">HHB-10118-sp</strain>
    </source>
</reference>
<evidence type="ECO:0000256" key="1">
    <source>
        <dbReference type="SAM" id="MobiDB-lite"/>
    </source>
</evidence>
<protein>
    <submittedName>
        <fullName evidence="2">Uncharacterized protein</fullName>
    </submittedName>
</protein>
<organism evidence="2 3">
    <name type="scientific">Phanerochaete carnosa (strain HHB-10118-sp)</name>
    <name type="common">White-rot fungus</name>
    <name type="synonym">Peniophora carnosa</name>
    <dbReference type="NCBI Taxonomy" id="650164"/>
    <lineage>
        <taxon>Eukaryota</taxon>
        <taxon>Fungi</taxon>
        <taxon>Dikarya</taxon>
        <taxon>Basidiomycota</taxon>
        <taxon>Agaricomycotina</taxon>
        <taxon>Agaricomycetes</taxon>
        <taxon>Polyporales</taxon>
        <taxon>Phanerochaetaceae</taxon>
        <taxon>Phanerochaete</taxon>
    </lineage>
</organism>
<dbReference type="AlphaFoldDB" id="K5WLM5"/>